<dbReference type="Proteomes" id="UP000704712">
    <property type="component" value="Unassembled WGS sequence"/>
</dbReference>
<comment type="caution">
    <text evidence="2">The sequence shown here is derived from an EMBL/GenBank/DDBJ whole genome shotgun (WGS) entry which is preliminary data.</text>
</comment>
<evidence type="ECO:0000313" key="4">
    <source>
        <dbReference type="Proteomes" id="UP000602510"/>
    </source>
</evidence>
<sequence length="148" mass="15688">MDVVYTFGHSVDVDGDEWIDLGPVPTACDGEFMTAPPTASLGTGVADRDNPLTIGETEPRAPIAEPDAEPAPSITTASLKSGFQGKPEKGAGDVKRPRLLDHAPVLVSKSKAARSKEALMAFYLGRAKQMEAKHKEKVVSPTQLAFGE</sequence>
<feature type="region of interest" description="Disordered" evidence="1">
    <location>
        <begin position="35"/>
        <end position="97"/>
    </location>
</feature>
<feature type="compositionally biased region" description="Basic and acidic residues" evidence="1">
    <location>
        <begin position="86"/>
        <end position="97"/>
    </location>
</feature>
<dbReference type="EMBL" id="WSZM01000189">
    <property type="protein sequence ID" value="KAF4038781.1"/>
    <property type="molecule type" value="Genomic_DNA"/>
</dbReference>
<evidence type="ECO:0000313" key="3">
    <source>
        <dbReference type="EMBL" id="KAF4147954.1"/>
    </source>
</evidence>
<name>A0A833WV81_PHYIN</name>
<protein>
    <submittedName>
        <fullName evidence="2">Uncharacterized protein</fullName>
    </submittedName>
</protein>
<proteinExistence type="predicted"/>
<evidence type="ECO:0000256" key="1">
    <source>
        <dbReference type="SAM" id="MobiDB-lite"/>
    </source>
</evidence>
<reference evidence="2" key="1">
    <citation type="submission" date="2020-04" db="EMBL/GenBank/DDBJ databases">
        <title>Hybrid Assembly of Korean Phytophthora infestans isolates.</title>
        <authorList>
            <person name="Prokchorchik M."/>
            <person name="Lee Y."/>
            <person name="Seo J."/>
            <person name="Cho J.-H."/>
            <person name="Park Y.-E."/>
            <person name="Jang D.-C."/>
            <person name="Im J.-S."/>
            <person name="Choi J.-G."/>
            <person name="Park H.-J."/>
            <person name="Lee G.-B."/>
            <person name="Lee Y.-G."/>
            <person name="Hong S.-Y."/>
            <person name="Cho K."/>
            <person name="Sohn K.H."/>
        </authorList>
    </citation>
    <scope>NUCLEOTIDE SEQUENCE</scope>
    <source>
        <strain evidence="2">KR_1_A1</strain>
        <strain evidence="3">KR_2_A2</strain>
    </source>
</reference>
<dbReference type="EMBL" id="JAACNO010000386">
    <property type="protein sequence ID" value="KAF4147954.1"/>
    <property type="molecule type" value="Genomic_DNA"/>
</dbReference>
<organism evidence="2 4">
    <name type="scientific">Phytophthora infestans</name>
    <name type="common">Potato late blight agent</name>
    <name type="synonym">Botrytis infestans</name>
    <dbReference type="NCBI Taxonomy" id="4787"/>
    <lineage>
        <taxon>Eukaryota</taxon>
        <taxon>Sar</taxon>
        <taxon>Stramenopiles</taxon>
        <taxon>Oomycota</taxon>
        <taxon>Peronosporomycetes</taxon>
        <taxon>Peronosporales</taxon>
        <taxon>Peronosporaceae</taxon>
        <taxon>Phytophthora</taxon>
    </lineage>
</organism>
<keyword evidence="4" id="KW-1185">Reference proteome</keyword>
<dbReference type="Proteomes" id="UP000602510">
    <property type="component" value="Unassembled WGS sequence"/>
</dbReference>
<evidence type="ECO:0000313" key="2">
    <source>
        <dbReference type="EMBL" id="KAF4038781.1"/>
    </source>
</evidence>
<gene>
    <name evidence="2" type="ORF">GN244_ATG09117</name>
    <name evidence="3" type="ORF">GN958_ATG02858</name>
</gene>
<dbReference type="AlphaFoldDB" id="A0A833WV81"/>
<accession>A0A833WV81</accession>